<dbReference type="Proteomes" id="UP000007879">
    <property type="component" value="Unassembled WGS sequence"/>
</dbReference>
<dbReference type="SUPFAM" id="SSF49363">
    <property type="entry name" value="Purple acid phosphatase, N-terminal domain"/>
    <property type="match status" value="1"/>
</dbReference>
<feature type="domain" description="Fibronectin type-III" evidence="3">
    <location>
        <begin position="129"/>
        <end position="206"/>
    </location>
</feature>
<dbReference type="CDD" id="cd00063">
    <property type="entry name" value="FN3"/>
    <property type="match status" value="1"/>
</dbReference>
<accession>A0AAN0JCJ0</accession>
<feature type="transmembrane region" description="Helical" evidence="1">
    <location>
        <begin position="497"/>
        <end position="526"/>
    </location>
</feature>
<dbReference type="GO" id="GO:0046872">
    <property type="term" value="F:metal ion binding"/>
    <property type="evidence" value="ECO:0007669"/>
    <property type="project" value="InterPro"/>
</dbReference>
<keyword evidence="5" id="KW-1185">Reference proteome</keyword>
<keyword evidence="1" id="KW-1133">Transmembrane helix</keyword>
<reference evidence="5" key="1">
    <citation type="journal article" date="2010" name="Nature">
        <title>The Amphimedon queenslandica genome and the evolution of animal complexity.</title>
        <authorList>
            <person name="Srivastava M."/>
            <person name="Simakov O."/>
            <person name="Chapman J."/>
            <person name="Fahey B."/>
            <person name="Gauthier M.E."/>
            <person name="Mitros T."/>
            <person name="Richards G.S."/>
            <person name="Conaco C."/>
            <person name="Dacre M."/>
            <person name="Hellsten U."/>
            <person name="Larroux C."/>
            <person name="Putnam N.H."/>
            <person name="Stanke M."/>
            <person name="Adamska M."/>
            <person name="Darling A."/>
            <person name="Degnan S.M."/>
            <person name="Oakley T.H."/>
            <person name="Plachetzki D.C."/>
            <person name="Zhai Y."/>
            <person name="Adamski M."/>
            <person name="Calcino A."/>
            <person name="Cummins S.F."/>
            <person name="Goodstein D.M."/>
            <person name="Harris C."/>
            <person name="Jackson D.J."/>
            <person name="Leys S.P."/>
            <person name="Shu S."/>
            <person name="Woodcroft B.J."/>
            <person name="Vervoort M."/>
            <person name="Kosik K.S."/>
            <person name="Manning G."/>
            <person name="Degnan B.M."/>
            <person name="Rokhsar D.S."/>
        </authorList>
    </citation>
    <scope>NUCLEOTIDE SEQUENCE [LARGE SCALE GENOMIC DNA]</scope>
</reference>
<evidence type="ECO:0000256" key="2">
    <source>
        <dbReference type="SAM" id="SignalP"/>
    </source>
</evidence>
<evidence type="ECO:0000259" key="3">
    <source>
        <dbReference type="SMART" id="SM00060"/>
    </source>
</evidence>
<dbReference type="GeneID" id="109583482"/>
<dbReference type="InterPro" id="IPR036116">
    <property type="entry name" value="FN3_sf"/>
</dbReference>
<keyword evidence="1" id="KW-0472">Membrane</keyword>
<dbReference type="SUPFAM" id="SSF49265">
    <property type="entry name" value="Fibronectin type III"/>
    <property type="match status" value="1"/>
</dbReference>
<keyword evidence="1" id="KW-0812">Transmembrane</keyword>
<evidence type="ECO:0000313" key="4">
    <source>
        <dbReference type="EnsemblMetazoa" id="XP_019854423.1"/>
    </source>
</evidence>
<protein>
    <recommendedName>
        <fullName evidence="3">Fibronectin type-III domain-containing protein</fullName>
    </recommendedName>
</protein>
<feature type="domain" description="Fibronectin type-III" evidence="3">
    <location>
        <begin position="219"/>
        <end position="309"/>
    </location>
</feature>
<dbReference type="RefSeq" id="XP_019854423.1">
    <property type="nucleotide sequence ID" value="XM_019998864.1"/>
</dbReference>
<keyword evidence="2" id="KW-0732">Signal</keyword>
<organism evidence="4 5">
    <name type="scientific">Amphimedon queenslandica</name>
    <name type="common">Sponge</name>
    <dbReference type="NCBI Taxonomy" id="400682"/>
    <lineage>
        <taxon>Eukaryota</taxon>
        <taxon>Metazoa</taxon>
        <taxon>Porifera</taxon>
        <taxon>Demospongiae</taxon>
        <taxon>Heteroscleromorpha</taxon>
        <taxon>Haplosclerida</taxon>
        <taxon>Niphatidae</taxon>
        <taxon>Amphimedon</taxon>
    </lineage>
</organism>
<dbReference type="SMART" id="SM00060">
    <property type="entry name" value="FN3"/>
    <property type="match status" value="2"/>
</dbReference>
<dbReference type="KEGG" id="aqu:109583482"/>
<evidence type="ECO:0000313" key="5">
    <source>
        <dbReference type="Proteomes" id="UP000007879"/>
    </source>
</evidence>
<dbReference type="Gene3D" id="2.60.40.10">
    <property type="entry name" value="Immunoglobulins"/>
    <property type="match status" value="1"/>
</dbReference>
<dbReference type="InterPro" id="IPR008963">
    <property type="entry name" value="Purple_acid_Pase-like_N"/>
</dbReference>
<dbReference type="GO" id="GO:0003993">
    <property type="term" value="F:acid phosphatase activity"/>
    <property type="evidence" value="ECO:0007669"/>
    <property type="project" value="InterPro"/>
</dbReference>
<sequence>MMQLILLLQLELLLFAFSSATVHNLACGDIDGFYCPNTTINFTCSISSASLQWESTAFSGDIEFFGSPIGTVRSNGLFTARLSDKTGNAKAVSVLSFPASVPQVNGSVVICRDLQDGFCASCKINIIYPSISLTHLNISAVQVSVDSVNVKWQPHHSSYSYTVTIVPCNATNAYCQRNSSPTIFTGLIPKINYTFTLRASSCMGSKEKAINFSLIHYRPFKPTDVTMCTIYSNDSYYVSLQWTYPAAQGPYHTLPLYFLVETIDDLRDVLYQSQASPEEDHMYISSLVPVPFNTTIHVNLRSVNMVGMSENTTIFTNASNRIFVEFLHIGTTTAFLKVIIKWPDSCSSIVTVMLSYKQMTNVSNANTEAFHYHLLTDQYGKIVFISDLQPDTCYYYSISVFNDTNQIAEPVEGEFRTQAIEDYSEIVQTTSHREKQTSTLLTNSFFLPLISTEDATSYKSYIMSSTAIVVLNTSMSNNEATETIKPSTTTNHNATTWALLGISLTSLIFPLLVLIIISAVSCVCCFKLRRATRYRVECREAQRRYELSSTISILNMEENNAYGQIELAQRCHSYCNQN</sequence>
<feature type="signal peptide" evidence="2">
    <location>
        <begin position="1"/>
        <end position="20"/>
    </location>
</feature>
<feature type="chain" id="PRO_5042857771" description="Fibronectin type-III domain-containing protein" evidence="2">
    <location>
        <begin position="21"/>
        <end position="578"/>
    </location>
</feature>
<reference evidence="4" key="2">
    <citation type="submission" date="2024-06" db="UniProtKB">
        <authorList>
            <consortium name="EnsemblMetazoa"/>
        </authorList>
    </citation>
    <scope>IDENTIFICATION</scope>
</reference>
<evidence type="ECO:0000256" key="1">
    <source>
        <dbReference type="SAM" id="Phobius"/>
    </source>
</evidence>
<name>A0AAN0JCJ0_AMPQE</name>
<dbReference type="EnsemblMetazoa" id="XM_019998864.1">
    <property type="protein sequence ID" value="XP_019854423.1"/>
    <property type="gene ID" value="LOC109583482"/>
</dbReference>
<proteinExistence type="predicted"/>
<dbReference type="InterPro" id="IPR013783">
    <property type="entry name" value="Ig-like_fold"/>
</dbReference>
<dbReference type="AlphaFoldDB" id="A0AAN0JCJ0"/>
<dbReference type="InterPro" id="IPR003961">
    <property type="entry name" value="FN3_dom"/>
</dbReference>